<protein>
    <submittedName>
        <fullName evidence="1">Uncharacterized protein</fullName>
    </submittedName>
</protein>
<dbReference type="Proteomes" id="UP001148662">
    <property type="component" value="Unassembled WGS sequence"/>
</dbReference>
<reference evidence="1" key="1">
    <citation type="submission" date="2022-07" db="EMBL/GenBank/DDBJ databases">
        <title>Genome Sequence of Phlebia brevispora.</title>
        <authorList>
            <person name="Buettner E."/>
        </authorList>
    </citation>
    <scope>NUCLEOTIDE SEQUENCE</scope>
    <source>
        <strain evidence="1">MPL23</strain>
    </source>
</reference>
<comment type="caution">
    <text evidence="1">The sequence shown here is derived from an EMBL/GenBank/DDBJ whole genome shotgun (WGS) entry which is preliminary data.</text>
</comment>
<keyword evidence="2" id="KW-1185">Reference proteome</keyword>
<organism evidence="1 2">
    <name type="scientific">Phlebia brevispora</name>
    <dbReference type="NCBI Taxonomy" id="194682"/>
    <lineage>
        <taxon>Eukaryota</taxon>
        <taxon>Fungi</taxon>
        <taxon>Dikarya</taxon>
        <taxon>Basidiomycota</taxon>
        <taxon>Agaricomycotina</taxon>
        <taxon>Agaricomycetes</taxon>
        <taxon>Polyporales</taxon>
        <taxon>Meruliaceae</taxon>
        <taxon>Phlebia</taxon>
    </lineage>
</organism>
<evidence type="ECO:0000313" key="2">
    <source>
        <dbReference type="Proteomes" id="UP001148662"/>
    </source>
</evidence>
<name>A0ACC1RTN0_9APHY</name>
<sequence>MSGTYPIVGIQDGIGPDGERPLRYEINKFVDPKHNPYAKDQLNLFLLALEKIQAMSHTERLSWFQIAGIHGQPFINWDGSKGIDGGPDQWGGYCTHASILFPTWHRVYHALVEQAVHECMKKVLAEFPRDKQAALKPAVDHWRYPYWDWALVMPGTTDLVMPELMRLPVIEVQRPNGVMQTIDNPLYRYRFPLDAQGKVIGFTGGPPYTEAPYTVRHPAPFNKTLPVTSQETWAKGISDNDAAQTALNDVSAQRPGGRQLVVSVYQLFAMIRSFPPFSNTNWRGSGNPSQYTSLEGIHNNVHVIIGGLSRGHMAVNDFATFDAAFWMHHGNVERQLSIFQALNPADYKSWPNDPWLRSTVRPWFDGVSQVDEYGTWTRPPNTAETTNTPLTPFHKDAKGTVYDSDGCRYIANFGYAFEELQDWLPKYRDASGKFNTPLYCQDIRKALSEKYGWAMPSHHTVSHLAAAHPPSR</sequence>
<proteinExistence type="predicted"/>
<evidence type="ECO:0000313" key="1">
    <source>
        <dbReference type="EMBL" id="KAJ3523968.1"/>
    </source>
</evidence>
<gene>
    <name evidence="1" type="ORF">NM688_g8640</name>
</gene>
<accession>A0ACC1RTN0</accession>
<dbReference type="EMBL" id="JANHOG010002384">
    <property type="protein sequence ID" value="KAJ3523968.1"/>
    <property type="molecule type" value="Genomic_DNA"/>
</dbReference>